<evidence type="ECO:0000256" key="3">
    <source>
        <dbReference type="SAM" id="SignalP"/>
    </source>
</evidence>
<keyword evidence="3" id="KW-0732">Signal</keyword>
<dbReference type="AlphaFoldDB" id="A0A0B2V6A5"/>
<dbReference type="GO" id="GO:0006357">
    <property type="term" value="P:regulation of transcription by RNA polymerase II"/>
    <property type="evidence" value="ECO:0007669"/>
    <property type="project" value="TreeGrafter"/>
</dbReference>
<organism evidence="5 6">
    <name type="scientific">Toxocara canis</name>
    <name type="common">Canine roundworm</name>
    <dbReference type="NCBI Taxonomy" id="6265"/>
    <lineage>
        <taxon>Eukaryota</taxon>
        <taxon>Metazoa</taxon>
        <taxon>Ecdysozoa</taxon>
        <taxon>Nematoda</taxon>
        <taxon>Chromadorea</taxon>
        <taxon>Rhabditida</taxon>
        <taxon>Spirurina</taxon>
        <taxon>Ascaridomorpha</taxon>
        <taxon>Ascaridoidea</taxon>
        <taxon>Toxocaridae</taxon>
        <taxon>Toxocara</taxon>
    </lineage>
</organism>
<evidence type="ECO:0000259" key="4">
    <source>
        <dbReference type="PROSITE" id="PS50118"/>
    </source>
</evidence>
<accession>A0A0B2V6A5</accession>
<dbReference type="InterPro" id="IPR050342">
    <property type="entry name" value="HMGB"/>
</dbReference>
<dbReference type="EMBL" id="JPKZ01001964">
    <property type="protein sequence ID" value="KHN78956.1"/>
    <property type="molecule type" value="Genomic_DNA"/>
</dbReference>
<keyword evidence="1 2" id="KW-0238">DNA-binding</keyword>
<evidence type="ECO:0000256" key="2">
    <source>
        <dbReference type="PROSITE-ProRule" id="PRU00267"/>
    </source>
</evidence>
<dbReference type="PANTHER" id="PTHR48112:SF22">
    <property type="entry name" value="MITOCHONDRIAL TRANSCRIPTION FACTOR A, ISOFORM B"/>
    <property type="match status" value="1"/>
</dbReference>
<dbReference type="GO" id="GO:0005634">
    <property type="term" value="C:nucleus"/>
    <property type="evidence" value="ECO:0007669"/>
    <property type="project" value="UniProtKB-UniRule"/>
</dbReference>
<dbReference type="SMART" id="SM00398">
    <property type="entry name" value="HMG"/>
    <property type="match status" value="1"/>
</dbReference>
<dbReference type="OrthoDB" id="1919336at2759"/>
<dbReference type="PROSITE" id="PS50118">
    <property type="entry name" value="HMG_BOX_2"/>
    <property type="match status" value="1"/>
</dbReference>
<proteinExistence type="predicted"/>
<comment type="caution">
    <text evidence="5">The sequence shown here is derived from an EMBL/GenBank/DDBJ whole genome shotgun (WGS) entry which is preliminary data.</text>
</comment>
<dbReference type="Gene3D" id="1.10.30.10">
    <property type="entry name" value="High mobility group box domain"/>
    <property type="match status" value="1"/>
</dbReference>
<dbReference type="PANTHER" id="PTHR48112">
    <property type="entry name" value="HIGH MOBILITY GROUP PROTEIN DSP1"/>
    <property type="match status" value="1"/>
</dbReference>
<dbReference type="InterPro" id="IPR009071">
    <property type="entry name" value="HMG_box_dom"/>
</dbReference>
<evidence type="ECO:0000256" key="1">
    <source>
        <dbReference type="ARBA" id="ARBA00023125"/>
    </source>
</evidence>
<gene>
    <name evidence="5" type="primary">Ssrp1</name>
    <name evidence="5" type="ORF">Tcan_09034</name>
</gene>
<keyword evidence="2" id="KW-0539">Nucleus</keyword>
<dbReference type="FunFam" id="1.10.30.10:FF:000062">
    <property type="entry name" value="Hmg-1.1"/>
    <property type="match status" value="1"/>
</dbReference>
<dbReference type="STRING" id="6265.A0A0B2V6A5"/>
<keyword evidence="6" id="KW-1185">Reference proteome</keyword>
<dbReference type="Proteomes" id="UP000031036">
    <property type="component" value="Unassembled WGS sequence"/>
</dbReference>
<dbReference type="Pfam" id="PF00505">
    <property type="entry name" value="HMG_box"/>
    <property type="match status" value="1"/>
</dbReference>
<sequence>MTTVVLLFLEVCQWRLSHPERIALNAGPRTLDCSDSLASRWRAIAHAADVNPQPLNVVEYGGGSNKELWVCMSRSAVPDLLPHIRSLGLAADVNPQPLNVVEYGGGSNKELWVCMSRSAVPDLLPHIRSLGLFTSVRCFLTLAMAKAKKASGSGGKKAKDPNAPKRAMSAFFFWMQENRERLKKPGMGVADVAKAAGVEWAKLADKSKWEKKAAEDKKRYERDLAAYKKE</sequence>
<dbReference type="SUPFAM" id="SSF47095">
    <property type="entry name" value="HMG-box"/>
    <property type="match status" value="1"/>
</dbReference>
<protein>
    <submittedName>
        <fullName evidence="5">FACT complex subunit SSRP1</fullName>
    </submittedName>
</protein>
<evidence type="ECO:0000313" key="5">
    <source>
        <dbReference type="EMBL" id="KHN78956.1"/>
    </source>
</evidence>
<feature type="chain" id="PRO_5002079664" evidence="3">
    <location>
        <begin position="20"/>
        <end position="230"/>
    </location>
</feature>
<feature type="signal peptide" evidence="3">
    <location>
        <begin position="1"/>
        <end position="19"/>
    </location>
</feature>
<name>A0A0B2V6A5_TOXCA</name>
<feature type="DNA-binding region" description="HMG box" evidence="2">
    <location>
        <begin position="164"/>
        <end position="228"/>
    </location>
</feature>
<evidence type="ECO:0000313" key="6">
    <source>
        <dbReference type="Proteomes" id="UP000031036"/>
    </source>
</evidence>
<dbReference type="InterPro" id="IPR036910">
    <property type="entry name" value="HMG_box_dom_sf"/>
</dbReference>
<reference evidence="5 6" key="1">
    <citation type="submission" date="2014-11" db="EMBL/GenBank/DDBJ databases">
        <title>Genetic blueprint of the zoonotic pathogen Toxocara canis.</title>
        <authorList>
            <person name="Zhu X.-Q."/>
            <person name="Korhonen P.K."/>
            <person name="Cai H."/>
            <person name="Young N.D."/>
            <person name="Nejsum P."/>
            <person name="von Samson-Himmelstjerna G."/>
            <person name="Boag P.R."/>
            <person name="Tan P."/>
            <person name="Li Q."/>
            <person name="Min J."/>
            <person name="Yang Y."/>
            <person name="Wang X."/>
            <person name="Fang X."/>
            <person name="Hall R.S."/>
            <person name="Hofmann A."/>
            <person name="Sternberg P.W."/>
            <person name="Jex A.R."/>
            <person name="Gasser R.B."/>
        </authorList>
    </citation>
    <scope>NUCLEOTIDE SEQUENCE [LARGE SCALE GENOMIC DNA]</scope>
    <source>
        <strain evidence="5">PN_DK_2014</strain>
    </source>
</reference>
<feature type="domain" description="HMG box" evidence="4">
    <location>
        <begin position="164"/>
        <end position="228"/>
    </location>
</feature>
<dbReference type="GO" id="GO:0003677">
    <property type="term" value="F:DNA binding"/>
    <property type="evidence" value="ECO:0007669"/>
    <property type="project" value="UniProtKB-UniRule"/>
</dbReference>